<gene>
    <name evidence="2" type="ORF">J1N35_026274</name>
</gene>
<proteinExistence type="predicted"/>
<dbReference type="Proteomes" id="UP000828251">
    <property type="component" value="Unassembled WGS sequence"/>
</dbReference>
<dbReference type="OrthoDB" id="1926761at2759"/>
<comment type="caution">
    <text evidence="2">The sequence shown here is derived from an EMBL/GenBank/DDBJ whole genome shotgun (WGS) entry which is preliminary data.</text>
</comment>
<accession>A0A9D3V911</accession>
<dbReference type="AlphaFoldDB" id="A0A9D3V911"/>
<evidence type="ECO:0000256" key="1">
    <source>
        <dbReference type="SAM" id="MobiDB-lite"/>
    </source>
</evidence>
<organism evidence="2 3">
    <name type="scientific">Gossypium stocksii</name>
    <dbReference type="NCBI Taxonomy" id="47602"/>
    <lineage>
        <taxon>Eukaryota</taxon>
        <taxon>Viridiplantae</taxon>
        <taxon>Streptophyta</taxon>
        <taxon>Embryophyta</taxon>
        <taxon>Tracheophyta</taxon>
        <taxon>Spermatophyta</taxon>
        <taxon>Magnoliopsida</taxon>
        <taxon>eudicotyledons</taxon>
        <taxon>Gunneridae</taxon>
        <taxon>Pentapetalae</taxon>
        <taxon>rosids</taxon>
        <taxon>malvids</taxon>
        <taxon>Malvales</taxon>
        <taxon>Malvaceae</taxon>
        <taxon>Malvoideae</taxon>
        <taxon>Gossypium</taxon>
    </lineage>
</organism>
<feature type="region of interest" description="Disordered" evidence="1">
    <location>
        <begin position="117"/>
        <end position="156"/>
    </location>
</feature>
<evidence type="ECO:0000313" key="3">
    <source>
        <dbReference type="Proteomes" id="UP000828251"/>
    </source>
</evidence>
<keyword evidence="3" id="KW-1185">Reference proteome</keyword>
<sequence>MKPYSGVVKAWIRFPSLSNFLYKRRILEEIGGTIGHHKRVLLQKVKEIIGPSKNKNNKEINLAVGAQGPNGMDVPLKGVFDPSKHLTISFKEKLTAVEGKALKANNLIKSYKGIHVGRERGNGGKNDSNRNGKFLNMTLPGHGERFKASGNSRFPL</sequence>
<evidence type="ECO:0000313" key="2">
    <source>
        <dbReference type="EMBL" id="KAH1073946.1"/>
    </source>
</evidence>
<dbReference type="EMBL" id="JAIQCV010000008">
    <property type="protein sequence ID" value="KAH1073946.1"/>
    <property type="molecule type" value="Genomic_DNA"/>
</dbReference>
<reference evidence="2 3" key="1">
    <citation type="journal article" date="2021" name="Plant Biotechnol. J.">
        <title>Multi-omics assisted identification of the key and species-specific regulatory components of drought-tolerant mechanisms in Gossypium stocksii.</title>
        <authorList>
            <person name="Yu D."/>
            <person name="Ke L."/>
            <person name="Zhang D."/>
            <person name="Wu Y."/>
            <person name="Sun Y."/>
            <person name="Mei J."/>
            <person name="Sun J."/>
            <person name="Sun Y."/>
        </authorList>
    </citation>
    <scope>NUCLEOTIDE SEQUENCE [LARGE SCALE GENOMIC DNA]</scope>
    <source>
        <strain evidence="3">cv. E1</strain>
        <tissue evidence="2">Leaf</tissue>
    </source>
</reference>
<protein>
    <recommendedName>
        <fullName evidence="4">DUF4283 domain-containing protein</fullName>
    </recommendedName>
</protein>
<name>A0A9D3V911_9ROSI</name>
<feature type="compositionally biased region" description="Basic and acidic residues" evidence="1">
    <location>
        <begin position="117"/>
        <end position="130"/>
    </location>
</feature>
<evidence type="ECO:0008006" key="4">
    <source>
        <dbReference type="Google" id="ProtNLM"/>
    </source>
</evidence>